<evidence type="ECO:0000256" key="1">
    <source>
        <dbReference type="SAM" id="Coils"/>
    </source>
</evidence>
<dbReference type="AlphaFoldDB" id="A0A1I3EP96"/>
<proteinExistence type="predicted"/>
<organism evidence="2 3">
    <name type="scientific">Modicisalibacter xianhensis</name>
    <dbReference type="NCBI Taxonomy" id="442341"/>
    <lineage>
        <taxon>Bacteria</taxon>
        <taxon>Pseudomonadati</taxon>
        <taxon>Pseudomonadota</taxon>
        <taxon>Gammaproteobacteria</taxon>
        <taxon>Oceanospirillales</taxon>
        <taxon>Halomonadaceae</taxon>
        <taxon>Modicisalibacter</taxon>
    </lineage>
</organism>
<feature type="coiled-coil region" evidence="1">
    <location>
        <begin position="41"/>
        <end position="79"/>
    </location>
</feature>
<dbReference type="Proteomes" id="UP000199040">
    <property type="component" value="Unassembled WGS sequence"/>
</dbReference>
<accession>A0A1I3EP96</accession>
<reference evidence="2 3" key="1">
    <citation type="submission" date="2016-10" db="EMBL/GenBank/DDBJ databases">
        <authorList>
            <person name="de Groot N.N."/>
        </authorList>
    </citation>
    <scope>NUCLEOTIDE SEQUENCE [LARGE SCALE GENOMIC DNA]</scope>
    <source>
        <strain evidence="2 3">CGMCC 1.6848</strain>
    </source>
</reference>
<keyword evidence="3" id="KW-1185">Reference proteome</keyword>
<dbReference type="STRING" id="442341.SAMN04487959_11473"/>
<keyword evidence="1" id="KW-0175">Coiled coil</keyword>
<evidence type="ECO:0000313" key="3">
    <source>
        <dbReference type="Proteomes" id="UP000199040"/>
    </source>
</evidence>
<evidence type="ECO:0000313" key="2">
    <source>
        <dbReference type="EMBL" id="SFI00511.1"/>
    </source>
</evidence>
<gene>
    <name evidence="2" type="ORF">SAMN04487959_11473</name>
</gene>
<dbReference type="Gene3D" id="1.20.5.2950">
    <property type="match status" value="1"/>
</dbReference>
<dbReference type="RefSeq" id="WP_092848822.1">
    <property type="nucleotide sequence ID" value="NZ_FOPY01000014.1"/>
</dbReference>
<name>A0A1I3EP96_9GAMM</name>
<sequence>MSQAESLQGASSGVEALIERLRGEGVEQGREEARRIVGDAERRATWMIEQAERDAEELRREAREEAGRLENAAREALRVAARDAVLEMQATLTHRFRDHLRWLVGEALSREDLLQRLILELAARTRAESPLEAENDIEVMLPRDAVGLEELRRRPEALKEGTLSWFVAAQAREVLREGVRFTTGEHASGLRIRLHEHEMELDFSDEAVAELLLQHLQPRFRAMLEGIVK</sequence>
<dbReference type="EMBL" id="FOPY01000014">
    <property type="protein sequence ID" value="SFI00511.1"/>
    <property type="molecule type" value="Genomic_DNA"/>
</dbReference>
<protein>
    <submittedName>
        <fullName evidence="2">V/A-type H+-transporting ATPase subunit E</fullName>
    </submittedName>
</protein>